<accession>A0A3N1LHL7</accession>
<evidence type="ECO:0000259" key="1">
    <source>
        <dbReference type="PROSITE" id="PS51819"/>
    </source>
</evidence>
<protein>
    <submittedName>
        <fullName evidence="2">Putative glyoxalase superfamily protein PhnB</fullName>
    </submittedName>
</protein>
<dbReference type="RefSeq" id="WP_197735744.1">
    <property type="nucleotide sequence ID" value="NZ_AP019700.1"/>
</dbReference>
<feature type="domain" description="VOC" evidence="1">
    <location>
        <begin position="18"/>
        <end position="142"/>
    </location>
</feature>
<evidence type="ECO:0000313" key="3">
    <source>
        <dbReference type="Proteomes" id="UP000278222"/>
    </source>
</evidence>
<dbReference type="EMBL" id="RJKX01000014">
    <property type="protein sequence ID" value="ROP91027.1"/>
    <property type="molecule type" value="Genomic_DNA"/>
</dbReference>
<dbReference type="InterPro" id="IPR037523">
    <property type="entry name" value="VOC_core"/>
</dbReference>
<keyword evidence="3" id="KW-1185">Reference proteome</keyword>
<organism evidence="2 3">
    <name type="scientific">Stella humosa</name>
    <dbReference type="NCBI Taxonomy" id="94"/>
    <lineage>
        <taxon>Bacteria</taxon>
        <taxon>Pseudomonadati</taxon>
        <taxon>Pseudomonadota</taxon>
        <taxon>Alphaproteobacteria</taxon>
        <taxon>Rhodospirillales</taxon>
        <taxon>Stellaceae</taxon>
        <taxon>Stella</taxon>
    </lineage>
</organism>
<proteinExistence type="predicted"/>
<dbReference type="InterPro" id="IPR029068">
    <property type="entry name" value="Glyas_Bleomycin-R_OHBP_Dase"/>
</dbReference>
<dbReference type="AlphaFoldDB" id="A0A3N1LHL7"/>
<gene>
    <name evidence="2" type="ORF">EDC65_2887</name>
</gene>
<sequence>MKKRTGDPWMPAPEYGRGLTGLGVNLLVADIAVAVAFQRAVLGAEPVYADADFAVMRGCGAEWMLHADHTYDRHPLLRRTMENGARGSGMELRLHGIDPDRAEAAALAAGYEVMASAADKPHGLREAYIIDPDGYVWVPDIPLRRPD</sequence>
<dbReference type="Proteomes" id="UP000278222">
    <property type="component" value="Unassembled WGS sequence"/>
</dbReference>
<evidence type="ECO:0000313" key="2">
    <source>
        <dbReference type="EMBL" id="ROP91027.1"/>
    </source>
</evidence>
<dbReference type="Gene3D" id="3.10.180.10">
    <property type="entry name" value="2,3-Dihydroxybiphenyl 1,2-Dioxygenase, domain 1"/>
    <property type="match status" value="1"/>
</dbReference>
<dbReference type="PROSITE" id="PS51819">
    <property type="entry name" value="VOC"/>
    <property type="match status" value="1"/>
</dbReference>
<reference evidence="2 3" key="1">
    <citation type="submission" date="2018-11" db="EMBL/GenBank/DDBJ databases">
        <title>Genomic Encyclopedia of Type Strains, Phase IV (KMG-IV): sequencing the most valuable type-strain genomes for metagenomic binning, comparative biology and taxonomic classification.</title>
        <authorList>
            <person name="Goeker M."/>
        </authorList>
    </citation>
    <scope>NUCLEOTIDE SEQUENCE [LARGE SCALE GENOMIC DNA]</scope>
    <source>
        <strain evidence="2 3">DSM 5900</strain>
    </source>
</reference>
<name>A0A3N1LHL7_9PROT</name>
<comment type="caution">
    <text evidence="2">The sequence shown here is derived from an EMBL/GenBank/DDBJ whole genome shotgun (WGS) entry which is preliminary data.</text>
</comment>
<dbReference type="SUPFAM" id="SSF54593">
    <property type="entry name" value="Glyoxalase/Bleomycin resistance protein/Dihydroxybiphenyl dioxygenase"/>
    <property type="match status" value="1"/>
</dbReference>